<evidence type="ECO:0000256" key="4">
    <source>
        <dbReference type="PROSITE-ProRule" id="PRU00335"/>
    </source>
</evidence>
<dbReference type="PANTHER" id="PTHR47506:SF1">
    <property type="entry name" value="HTH-TYPE TRANSCRIPTIONAL REGULATOR YJDC"/>
    <property type="match status" value="1"/>
</dbReference>
<dbReference type="PROSITE" id="PS50977">
    <property type="entry name" value="HTH_TETR_2"/>
    <property type="match status" value="1"/>
</dbReference>
<protein>
    <submittedName>
        <fullName evidence="6">HTH-type transcriptional repressor ComR</fullName>
    </submittedName>
</protein>
<dbReference type="PANTHER" id="PTHR47506">
    <property type="entry name" value="TRANSCRIPTIONAL REGULATORY PROTEIN"/>
    <property type="match status" value="1"/>
</dbReference>
<keyword evidence="3" id="KW-0804">Transcription</keyword>
<sequence length="200" mass="22097">MVQKKVGRPRNFDMDTALEAAVNVFWAKGYDGSSIRDLTDAMGINSPSLYAVFGDKHSLYLKAIERYTTNDACEPLVAFESEPDIHKAVRALMNAALDYATQKGDGRLGCFLGSCVATNAGSVEGVKELLQQAILATDLRIAKRFDREKSKGNLPGDFPSLQRARLMLDLRQGHVLRARAGLDRQSMAEDLNHRVQIILD</sequence>
<dbReference type="SUPFAM" id="SSF46689">
    <property type="entry name" value="Homeodomain-like"/>
    <property type="match status" value="1"/>
</dbReference>
<evidence type="ECO:0000256" key="2">
    <source>
        <dbReference type="ARBA" id="ARBA00023125"/>
    </source>
</evidence>
<dbReference type="KEGG" id="pcor:KS4_05270"/>
<dbReference type="EMBL" id="CP036425">
    <property type="protein sequence ID" value="QDU32495.1"/>
    <property type="molecule type" value="Genomic_DNA"/>
</dbReference>
<feature type="DNA-binding region" description="H-T-H motif" evidence="4">
    <location>
        <begin position="34"/>
        <end position="53"/>
    </location>
</feature>
<dbReference type="Pfam" id="PF00440">
    <property type="entry name" value="TetR_N"/>
    <property type="match status" value="1"/>
</dbReference>
<evidence type="ECO:0000313" key="7">
    <source>
        <dbReference type="Proteomes" id="UP000317369"/>
    </source>
</evidence>
<evidence type="ECO:0000313" key="6">
    <source>
        <dbReference type="EMBL" id="QDU32495.1"/>
    </source>
</evidence>
<name>A0A517YQK0_9BACT</name>
<dbReference type="InterPro" id="IPR036271">
    <property type="entry name" value="Tet_transcr_reg_TetR-rel_C_sf"/>
</dbReference>
<accession>A0A517YQK0</accession>
<feature type="domain" description="HTH tetR-type" evidence="5">
    <location>
        <begin position="11"/>
        <end position="71"/>
    </location>
</feature>
<evidence type="ECO:0000256" key="1">
    <source>
        <dbReference type="ARBA" id="ARBA00023015"/>
    </source>
</evidence>
<dbReference type="OrthoDB" id="113732at2"/>
<dbReference type="Proteomes" id="UP000317369">
    <property type="component" value="Chromosome"/>
</dbReference>
<keyword evidence="2 4" id="KW-0238">DNA-binding</keyword>
<evidence type="ECO:0000259" key="5">
    <source>
        <dbReference type="PROSITE" id="PS50977"/>
    </source>
</evidence>
<dbReference type="RefSeq" id="WP_145074173.1">
    <property type="nucleotide sequence ID" value="NZ_CP036425.1"/>
</dbReference>
<keyword evidence="7" id="KW-1185">Reference proteome</keyword>
<dbReference type="AlphaFoldDB" id="A0A517YQK0"/>
<dbReference type="InterPro" id="IPR009057">
    <property type="entry name" value="Homeodomain-like_sf"/>
</dbReference>
<proteinExistence type="predicted"/>
<dbReference type="Gene3D" id="1.10.357.10">
    <property type="entry name" value="Tetracycline Repressor, domain 2"/>
    <property type="match status" value="1"/>
</dbReference>
<reference evidence="6 7" key="1">
    <citation type="submission" date="2019-02" db="EMBL/GenBank/DDBJ databases">
        <title>Deep-cultivation of Planctomycetes and their phenomic and genomic characterization uncovers novel biology.</title>
        <authorList>
            <person name="Wiegand S."/>
            <person name="Jogler M."/>
            <person name="Boedeker C."/>
            <person name="Pinto D."/>
            <person name="Vollmers J."/>
            <person name="Rivas-Marin E."/>
            <person name="Kohn T."/>
            <person name="Peeters S.H."/>
            <person name="Heuer A."/>
            <person name="Rast P."/>
            <person name="Oberbeckmann S."/>
            <person name="Bunk B."/>
            <person name="Jeske O."/>
            <person name="Meyerdierks A."/>
            <person name="Storesund J.E."/>
            <person name="Kallscheuer N."/>
            <person name="Luecker S."/>
            <person name="Lage O.M."/>
            <person name="Pohl T."/>
            <person name="Merkel B.J."/>
            <person name="Hornburger P."/>
            <person name="Mueller R.-W."/>
            <person name="Bruemmer F."/>
            <person name="Labrenz M."/>
            <person name="Spormann A.M."/>
            <person name="Op den Camp H."/>
            <person name="Overmann J."/>
            <person name="Amann R."/>
            <person name="Jetten M.S.M."/>
            <person name="Mascher T."/>
            <person name="Medema M.H."/>
            <person name="Devos D.P."/>
            <person name="Kaster A.-K."/>
            <person name="Ovreas L."/>
            <person name="Rohde M."/>
            <person name="Galperin M.Y."/>
            <person name="Jogler C."/>
        </authorList>
    </citation>
    <scope>NUCLEOTIDE SEQUENCE [LARGE SCALE GENOMIC DNA]</scope>
    <source>
        <strain evidence="6 7">KS4</strain>
    </source>
</reference>
<dbReference type="InterPro" id="IPR001647">
    <property type="entry name" value="HTH_TetR"/>
</dbReference>
<dbReference type="GO" id="GO:0003677">
    <property type="term" value="F:DNA binding"/>
    <property type="evidence" value="ECO:0007669"/>
    <property type="project" value="UniProtKB-UniRule"/>
</dbReference>
<dbReference type="Gene3D" id="1.10.10.60">
    <property type="entry name" value="Homeodomain-like"/>
    <property type="match status" value="1"/>
</dbReference>
<dbReference type="SUPFAM" id="SSF48498">
    <property type="entry name" value="Tetracyclin repressor-like, C-terminal domain"/>
    <property type="match status" value="1"/>
</dbReference>
<gene>
    <name evidence="6" type="primary">comR</name>
    <name evidence="6" type="ORF">KS4_05270</name>
</gene>
<organism evidence="6 7">
    <name type="scientific">Poriferisphaera corsica</name>
    <dbReference type="NCBI Taxonomy" id="2528020"/>
    <lineage>
        <taxon>Bacteria</taxon>
        <taxon>Pseudomonadati</taxon>
        <taxon>Planctomycetota</taxon>
        <taxon>Phycisphaerae</taxon>
        <taxon>Phycisphaerales</taxon>
        <taxon>Phycisphaeraceae</taxon>
        <taxon>Poriferisphaera</taxon>
    </lineage>
</organism>
<keyword evidence="1" id="KW-0805">Transcription regulation</keyword>
<evidence type="ECO:0000256" key="3">
    <source>
        <dbReference type="ARBA" id="ARBA00023163"/>
    </source>
</evidence>